<dbReference type="Proteomes" id="UP000572984">
    <property type="component" value="Unassembled WGS sequence"/>
</dbReference>
<proteinExistence type="predicted"/>
<evidence type="ECO:0008006" key="3">
    <source>
        <dbReference type="Google" id="ProtNLM"/>
    </source>
</evidence>
<protein>
    <recommendedName>
        <fullName evidence="3">DUF1983 domain-containing protein</fullName>
    </recommendedName>
</protein>
<dbReference type="RefSeq" id="WP_181052452.1">
    <property type="nucleotide sequence ID" value="NZ_JACDXJ010000001.1"/>
</dbReference>
<gene>
    <name evidence="1" type="ORF">H0S73_12415</name>
</gene>
<accession>A0A838BNK8</accession>
<keyword evidence="2" id="KW-1185">Reference proteome</keyword>
<name>A0A838BNK8_9HYPH</name>
<dbReference type="EMBL" id="JACDXJ010000001">
    <property type="protein sequence ID" value="MBA1156931.1"/>
    <property type="molecule type" value="Genomic_DNA"/>
</dbReference>
<dbReference type="AlphaFoldDB" id="A0A838BNK8"/>
<comment type="caution">
    <text evidence="1">The sequence shown here is derived from an EMBL/GenBank/DDBJ whole genome shotgun (WGS) entry which is preliminary data.</text>
</comment>
<evidence type="ECO:0000313" key="2">
    <source>
        <dbReference type="Proteomes" id="UP000572984"/>
    </source>
</evidence>
<reference evidence="1 2" key="1">
    <citation type="submission" date="2020-07" db="EMBL/GenBank/DDBJ databases">
        <title>Draft genome and description of Microvirga mediterraneensis Marseille-Q2068 sp. nov.</title>
        <authorList>
            <person name="Boxberger M."/>
        </authorList>
    </citation>
    <scope>NUCLEOTIDE SEQUENCE [LARGE SCALE GENOMIC DNA]</scope>
    <source>
        <strain evidence="1 2">Marseille-Q2068</strain>
    </source>
</reference>
<sequence length="319" mass="33741">MASQDIAKLLDTQPPALPANVARVKADGLPTQHLIDWELFQTYWARTNIIATDQRIDTVKATADNASAAVTTEAQARIDGDTALAGQITTVSARANQATANGQIFFAAMAAPAGAVAAYGIFLTAGSAYTGMQLIAKSDGTAAIVFDANYFALNKSGTAQNVFTYDGSVFRFNVPVEIGTTDILAGAVNAPEAATAGTLLQVGDTGGGWRTIISVSNSGARGYVALIQGDFEYRVTPGWSGTFDGEFRILRSDGQVLYGPSALFNYVNFATVSISRLDKTFDATYTYSVQVKLNLTPTSGGAASADFRRRGIMIDLRKR</sequence>
<evidence type="ECO:0000313" key="1">
    <source>
        <dbReference type="EMBL" id="MBA1156931.1"/>
    </source>
</evidence>
<organism evidence="1 2">
    <name type="scientific">Microvirga mediterraneensis</name>
    <dbReference type="NCBI Taxonomy" id="2754695"/>
    <lineage>
        <taxon>Bacteria</taxon>
        <taxon>Pseudomonadati</taxon>
        <taxon>Pseudomonadota</taxon>
        <taxon>Alphaproteobacteria</taxon>
        <taxon>Hyphomicrobiales</taxon>
        <taxon>Methylobacteriaceae</taxon>
        <taxon>Microvirga</taxon>
    </lineage>
</organism>